<evidence type="ECO:0000256" key="2">
    <source>
        <dbReference type="SAM" id="MobiDB-lite"/>
    </source>
</evidence>
<proteinExistence type="predicted"/>
<dbReference type="GO" id="GO:0003677">
    <property type="term" value="F:DNA binding"/>
    <property type="evidence" value="ECO:0007669"/>
    <property type="project" value="InterPro"/>
</dbReference>
<organism evidence="3 4">
    <name type="scientific">Candidatus Sulfotelmatobacter kueseliae</name>
    <dbReference type="NCBI Taxonomy" id="2042962"/>
    <lineage>
        <taxon>Bacteria</taxon>
        <taxon>Pseudomonadati</taxon>
        <taxon>Acidobacteriota</taxon>
        <taxon>Terriglobia</taxon>
        <taxon>Terriglobales</taxon>
        <taxon>Candidatus Korobacteraceae</taxon>
        <taxon>Candidatus Sulfotelmatobacter</taxon>
    </lineage>
</organism>
<evidence type="ECO:0008006" key="5">
    <source>
        <dbReference type="Google" id="ProtNLM"/>
    </source>
</evidence>
<accession>A0A2U3L7M4</accession>
<feature type="compositionally biased region" description="Basic residues" evidence="2">
    <location>
        <begin position="108"/>
        <end position="123"/>
    </location>
</feature>
<sequence>MPHILISVATAGQKACAACGLGTRTEIKPNNEDGFPWYKYRGLLIHDLRRSAVRNLVVAGVPETVAMKISGHRTRSVFDRYAIASEADLTAAMRRVEIGGISSERSVKKPGGRARRLRVSNRK</sequence>
<dbReference type="EMBL" id="OMOD01000175">
    <property type="protein sequence ID" value="SPF47820.1"/>
    <property type="molecule type" value="Genomic_DNA"/>
</dbReference>
<dbReference type="AlphaFoldDB" id="A0A2U3L7M4"/>
<dbReference type="SUPFAM" id="SSF56349">
    <property type="entry name" value="DNA breaking-rejoining enzymes"/>
    <property type="match status" value="1"/>
</dbReference>
<dbReference type="GO" id="GO:0006310">
    <property type="term" value="P:DNA recombination"/>
    <property type="evidence" value="ECO:0007669"/>
    <property type="project" value="UniProtKB-KW"/>
</dbReference>
<evidence type="ECO:0000256" key="1">
    <source>
        <dbReference type="ARBA" id="ARBA00023172"/>
    </source>
</evidence>
<name>A0A2U3L7M4_9BACT</name>
<keyword evidence="1" id="KW-0233">DNA recombination</keyword>
<dbReference type="GO" id="GO:0015074">
    <property type="term" value="P:DNA integration"/>
    <property type="evidence" value="ECO:0007669"/>
    <property type="project" value="InterPro"/>
</dbReference>
<dbReference type="Proteomes" id="UP000238701">
    <property type="component" value="Unassembled WGS sequence"/>
</dbReference>
<reference evidence="4" key="1">
    <citation type="submission" date="2018-02" db="EMBL/GenBank/DDBJ databases">
        <authorList>
            <person name="Hausmann B."/>
        </authorList>
    </citation>
    <scope>NUCLEOTIDE SEQUENCE [LARGE SCALE GENOMIC DNA]</scope>
    <source>
        <strain evidence="4">Peat soil MAG SbA1</strain>
    </source>
</reference>
<protein>
    <recommendedName>
        <fullName evidence="5">Tyr recombinase domain-containing protein</fullName>
    </recommendedName>
</protein>
<gene>
    <name evidence="3" type="ORF">SBA1_780008</name>
</gene>
<evidence type="ECO:0000313" key="3">
    <source>
        <dbReference type="EMBL" id="SPF47820.1"/>
    </source>
</evidence>
<evidence type="ECO:0000313" key="4">
    <source>
        <dbReference type="Proteomes" id="UP000238701"/>
    </source>
</evidence>
<feature type="region of interest" description="Disordered" evidence="2">
    <location>
        <begin position="104"/>
        <end position="123"/>
    </location>
</feature>
<dbReference type="InterPro" id="IPR011010">
    <property type="entry name" value="DNA_brk_join_enz"/>
</dbReference>
<dbReference type="InterPro" id="IPR013762">
    <property type="entry name" value="Integrase-like_cat_sf"/>
</dbReference>
<dbReference type="Gene3D" id="1.10.443.10">
    <property type="entry name" value="Intergrase catalytic core"/>
    <property type="match status" value="1"/>
</dbReference>